<feature type="chain" id="PRO_5046147935" evidence="1">
    <location>
        <begin position="24"/>
        <end position="250"/>
    </location>
</feature>
<keyword evidence="3" id="KW-1185">Reference proteome</keyword>
<dbReference type="PROSITE" id="PS51257">
    <property type="entry name" value="PROKAR_LIPOPROTEIN"/>
    <property type="match status" value="1"/>
</dbReference>
<dbReference type="RefSeq" id="WP_285608601.1">
    <property type="nucleotide sequence ID" value="NZ_BSDC01000002.1"/>
</dbReference>
<evidence type="ECO:0000313" key="2">
    <source>
        <dbReference type="EMBL" id="GLH67435.1"/>
    </source>
</evidence>
<evidence type="ECO:0000256" key="1">
    <source>
        <dbReference type="SAM" id="SignalP"/>
    </source>
</evidence>
<sequence length="250" mass="27198">MRLCALLPAALALAGLACRSPLADLKLEHGAPSLNLAVRLEDHSRKLARIKDPEGEADTPAARRAALESQRAAFEAELRAEAASRGLRLDPAADLRLDLTITSLGEVRAKYIAWGILSGVGWGVGVGLLAHDPRLAVGLGLYELLEESAFWIGGSILVGRWSSPAVVEARLVRANMEKPLWQETYYVLWARRELAALPPTEQSRRERQLQASLRKVMGKLFRDLEAIPEFPRTAALPRPLPEGPAGAPSL</sequence>
<dbReference type="Proteomes" id="UP001165044">
    <property type="component" value="Unassembled WGS sequence"/>
</dbReference>
<proteinExistence type="predicted"/>
<feature type="signal peptide" evidence="1">
    <location>
        <begin position="1"/>
        <end position="23"/>
    </location>
</feature>
<name>A0ABQ5PY99_9BACT</name>
<evidence type="ECO:0000313" key="3">
    <source>
        <dbReference type="Proteomes" id="UP001165044"/>
    </source>
</evidence>
<protein>
    <submittedName>
        <fullName evidence="2">Uncharacterized protein</fullName>
    </submittedName>
</protein>
<dbReference type="EMBL" id="BSDC01000002">
    <property type="protein sequence ID" value="GLH67435.1"/>
    <property type="molecule type" value="Genomic_DNA"/>
</dbReference>
<gene>
    <name evidence="2" type="ORF">GETHED_17990</name>
</gene>
<organism evidence="2 3">
    <name type="scientific">Geothrix edaphica</name>
    <dbReference type="NCBI Taxonomy" id="2927976"/>
    <lineage>
        <taxon>Bacteria</taxon>
        <taxon>Pseudomonadati</taxon>
        <taxon>Acidobacteriota</taxon>
        <taxon>Holophagae</taxon>
        <taxon>Holophagales</taxon>
        <taxon>Holophagaceae</taxon>
        <taxon>Geothrix</taxon>
    </lineage>
</organism>
<reference evidence="2" key="1">
    <citation type="journal article" date="2023" name="Antonie Van Leeuwenhoek">
        <title>Mesoterricola silvestris gen. nov., sp. nov., Mesoterricola sediminis sp. nov., Geothrix oryzae sp. nov., Geothrix edaphica sp. nov., Geothrix rubra sp. nov., and Geothrix limicola sp. nov., six novel members of Acidobacteriota isolated from soils.</title>
        <authorList>
            <person name="Itoh H."/>
            <person name="Sugisawa Y."/>
            <person name="Mise K."/>
            <person name="Xu Z."/>
            <person name="Kuniyasu M."/>
            <person name="Ushijima N."/>
            <person name="Kawano K."/>
            <person name="Kobayashi E."/>
            <person name="Shiratori Y."/>
            <person name="Masuda Y."/>
            <person name="Senoo K."/>
        </authorList>
    </citation>
    <scope>NUCLEOTIDE SEQUENCE</scope>
    <source>
        <strain evidence="2">Red802</strain>
    </source>
</reference>
<accession>A0ABQ5PY99</accession>
<comment type="caution">
    <text evidence="2">The sequence shown here is derived from an EMBL/GenBank/DDBJ whole genome shotgun (WGS) entry which is preliminary data.</text>
</comment>
<keyword evidence="1" id="KW-0732">Signal</keyword>